<dbReference type="EMBL" id="RYYU01000001">
    <property type="protein sequence ID" value="RUL58418.1"/>
    <property type="molecule type" value="Genomic_DNA"/>
</dbReference>
<dbReference type="Gene3D" id="3.40.390.10">
    <property type="entry name" value="Collagenase (Catalytic Domain)"/>
    <property type="match status" value="1"/>
</dbReference>
<evidence type="ECO:0000313" key="2">
    <source>
        <dbReference type="EMBL" id="RUL58418.1"/>
    </source>
</evidence>
<protein>
    <submittedName>
        <fullName evidence="2">DUF4157 domain-containing protein</fullName>
    </submittedName>
</protein>
<organism evidence="2 3">
    <name type="scientific">Prevotella koreensis</name>
    <dbReference type="NCBI Taxonomy" id="2490854"/>
    <lineage>
        <taxon>Bacteria</taxon>
        <taxon>Pseudomonadati</taxon>
        <taxon>Bacteroidota</taxon>
        <taxon>Bacteroidia</taxon>
        <taxon>Bacteroidales</taxon>
        <taxon>Prevotellaceae</taxon>
        <taxon>Prevotella</taxon>
    </lineage>
</organism>
<dbReference type="GO" id="GO:0008237">
    <property type="term" value="F:metallopeptidase activity"/>
    <property type="evidence" value="ECO:0007669"/>
    <property type="project" value="InterPro"/>
</dbReference>
<evidence type="ECO:0000313" key="3">
    <source>
        <dbReference type="Proteomes" id="UP000278983"/>
    </source>
</evidence>
<feature type="domain" description="eCIS core" evidence="1">
    <location>
        <begin position="1"/>
        <end position="77"/>
    </location>
</feature>
<accession>A0A3S0R965</accession>
<gene>
    <name evidence="2" type="ORF">EHV08_00630</name>
</gene>
<dbReference type="InterPro" id="IPR024079">
    <property type="entry name" value="MetalloPept_cat_dom_sf"/>
</dbReference>
<dbReference type="AlphaFoldDB" id="A0A3S0R965"/>
<dbReference type="OrthoDB" id="292792at2"/>
<sequence>MPSGLQNMMENGFGRDFSQVRLHTDSDAVTISSSIQAKAFTLGNDIYFNQGQYSPESSEGQKLVAHELTHVIQENRKVGRLEEQVVIEPFNRIALDDKITDICNNVKAKITIYNAEIQKPVLNRNRMVLDLFRNSYKENVDSTSSTPNTVFINNIKNLLEVLEKNVNKLKISTIGIDKTRQDGSVVFAETIIDNMKIDHEIICYNGFLNQNLENRAFTIIHEFSHMYMNANDDCYWSVAETAEDYCGKMSDTSKESVASAIEYFVKKVYYGDFRKPNVPNVPLGTKKEFDIGSKISPQ</sequence>
<name>A0A3S0R965_9BACT</name>
<evidence type="ECO:0000259" key="1">
    <source>
        <dbReference type="Pfam" id="PF13699"/>
    </source>
</evidence>
<dbReference type="Pfam" id="PF13699">
    <property type="entry name" value="eCIS_core"/>
    <property type="match status" value="1"/>
</dbReference>
<proteinExistence type="predicted"/>
<dbReference type="InterPro" id="IPR025295">
    <property type="entry name" value="eCIS_core_dom"/>
</dbReference>
<dbReference type="Proteomes" id="UP000278983">
    <property type="component" value="Unassembled WGS sequence"/>
</dbReference>
<comment type="caution">
    <text evidence="2">The sequence shown here is derived from an EMBL/GenBank/DDBJ whole genome shotgun (WGS) entry which is preliminary data.</text>
</comment>
<reference evidence="2 3" key="1">
    <citation type="submission" date="2018-12" db="EMBL/GenBank/DDBJ databases">
        <title>Genome sequencing of Prevotella sp. KCOM 3155 (= JS262).</title>
        <authorList>
            <person name="Kook J.-K."/>
            <person name="Park S.-N."/>
            <person name="Lim Y.K."/>
        </authorList>
    </citation>
    <scope>NUCLEOTIDE SEQUENCE [LARGE SCALE GENOMIC DNA]</scope>
    <source>
        <strain evidence="2 3">KCOM 3155</strain>
    </source>
</reference>
<keyword evidence="3" id="KW-1185">Reference proteome</keyword>